<evidence type="ECO:0000256" key="12">
    <source>
        <dbReference type="ARBA" id="ARBA00023012"/>
    </source>
</evidence>
<evidence type="ECO:0000256" key="11">
    <source>
        <dbReference type="ARBA" id="ARBA00022989"/>
    </source>
</evidence>
<dbReference type="GO" id="GO:0005524">
    <property type="term" value="F:ATP binding"/>
    <property type="evidence" value="ECO:0007669"/>
    <property type="project" value="UniProtKB-KW"/>
</dbReference>
<dbReference type="InterPro" id="IPR004358">
    <property type="entry name" value="Sig_transdc_His_kin-like_C"/>
</dbReference>
<comment type="function">
    <text evidence="14">Member of a two-component regulatory system.</text>
</comment>
<dbReference type="GO" id="GO:0000155">
    <property type="term" value="F:phosphorelay sensor kinase activity"/>
    <property type="evidence" value="ECO:0007669"/>
    <property type="project" value="InterPro"/>
</dbReference>
<dbReference type="InterPro" id="IPR036097">
    <property type="entry name" value="HisK_dim/P_sf"/>
</dbReference>
<dbReference type="CDD" id="cd06225">
    <property type="entry name" value="HAMP"/>
    <property type="match status" value="1"/>
</dbReference>
<keyword evidence="8 14" id="KW-0547">Nucleotide-binding</keyword>
<keyword evidence="11 14" id="KW-1133">Transmembrane helix</keyword>
<evidence type="ECO:0000313" key="18">
    <source>
        <dbReference type="Proteomes" id="UP000251617"/>
    </source>
</evidence>
<reference evidence="17 18" key="1">
    <citation type="submission" date="2018-06" db="EMBL/GenBank/DDBJ databases">
        <title>The genome of Pseudomonas putida NX-1, a lignin degrader.</title>
        <authorList>
            <person name="Xu Z."/>
        </authorList>
    </citation>
    <scope>NUCLEOTIDE SEQUENCE [LARGE SCALE GENOMIC DNA]</scope>
    <source>
        <strain evidence="17 18">NX-1</strain>
    </source>
</reference>
<keyword evidence="3 14" id="KW-1003">Cell membrane</keyword>
<dbReference type="Proteomes" id="UP000251617">
    <property type="component" value="Chromosome"/>
</dbReference>
<dbReference type="RefSeq" id="WP_112897547.1">
    <property type="nucleotide sequence ID" value="NZ_CP030750.1"/>
</dbReference>
<dbReference type="NCBIfam" id="TIGR01386">
    <property type="entry name" value="cztS_silS_copS"/>
    <property type="match status" value="1"/>
</dbReference>
<dbReference type="FunFam" id="3.30.565.10:FF:000006">
    <property type="entry name" value="Sensor histidine kinase WalK"/>
    <property type="match status" value="1"/>
</dbReference>
<dbReference type="InterPro" id="IPR003661">
    <property type="entry name" value="HisK_dim/P_dom"/>
</dbReference>
<dbReference type="InterPro" id="IPR006290">
    <property type="entry name" value="CztS_silS_copS"/>
</dbReference>
<evidence type="ECO:0000259" key="16">
    <source>
        <dbReference type="PROSITE" id="PS50885"/>
    </source>
</evidence>
<accession>A0AAD0P9P6</accession>
<dbReference type="CDD" id="cd00082">
    <property type="entry name" value="HisKA"/>
    <property type="match status" value="1"/>
</dbReference>
<evidence type="ECO:0000256" key="1">
    <source>
        <dbReference type="ARBA" id="ARBA00000085"/>
    </source>
</evidence>
<keyword evidence="10 14" id="KW-0067">ATP-binding</keyword>
<dbReference type="InterPro" id="IPR050428">
    <property type="entry name" value="TCS_sensor_his_kinase"/>
</dbReference>
<evidence type="ECO:0000256" key="2">
    <source>
        <dbReference type="ARBA" id="ARBA00004533"/>
    </source>
</evidence>
<dbReference type="InterPro" id="IPR003594">
    <property type="entry name" value="HATPase_dom"/>
</dbReference>
<dbReference type="InterPro" id="IPR036890">
    <property type="entry name" value="HATPase_C_sf"/>
</dbReference>
<comment type="subcellular location">
    <subcellularLocation>
        <location evidence="2 14">Cell inner membrane</location>
    </subcellularLocation>
</comment>
<keyword evidence="4 14" id="KW-0997">Cell inner membrane</keyword>
<dbReference type="PROSITE" id="PS50885">
    <property type="entry name" value="HAMP"/>
    <property type="match status" value="1"/>
</dbReference>
<dbReference type="PRINTS" id="PR00344">
    <property type="entry name" value="BCTRLSENSOR"/>
</dbReference>
<dbReference type="SMART" id="SM00304">
    <property type="entry name" value="HAMP"/>
    <property type="match status" value="1"/>
</dbReference>
<dbReference type="EC" id="2.7.13.3" evidence="14"/>
<dbReference type="Gene3D" id="1.10.287.130">
    <property type="match status" value="1"/>
</dbReference>
<dbReference type="Gene3D" id="6.10.340.10">
    <property type="match status" value="1"/>
</dbReference>
<protein>
    <recommendedName>
        <fullName evidence="14">Sensor protein</fullName>
        <ecNumber evidence="14">2.7.13.3</ecNumber>
    </recommendedName>
</protein>
<keyword evidence="12 14" id="KW-0902">Two-component regulatory system</keyword>
<dbReference type="SUPFAM" id="SSF55874">
    <property type="entry name" value="ATPase domain of HSP90 chaperone/DNA topoisomerase II/histidine kinase"/>
    <property type="match status" value="1"/>
</dbReference>
<dbReference type="SUPFAM" id="SSF47384">
    <property type="entry name" value="Homodimeric domain of signal transducing histidine kinase"/>
    <property type="match status" value="1"/>
</dbReference>
<evidence type="ECO:0000256" key="3">
    <source>
        <dbReference type="ARBA" id="ARBA00022475"/>
    </source>
</evidence>
<evidence type="ECO:0000256" key="10">
    <source>
        <dbReference type="ARBA" id="ARBA00022840"/>
    </source>
</evidence>
<dbReference type="AlphaFoldDB" id="A0AAD0P9P6"/>
<keyword evidence="5" id="KW-0597">Phosphoprotein</keyword>
<evidence type="ECO:0000256" key="13">
    <source>
        <dbReference type="ARBA" id="ARBA00023136"/>
    </source>
</evidence>
<evidence type="ECO:0000256" key="4">
    <source>
        <dbReference type="ARBA" id="ARBA00022519"/>
    </source>
</evidence>
<keyword evidence="9 14" id="KW-0418">Kinase</keyword>
<gene>
    <name evidence="17" type="ORF">C1S65_05820</name>
</gene>
<proteinExistence type="predicted"/>
<evidence type="ECO:0000313" key="17">
    <source>
        <dbReference type="EMBL" id="AXA23659.1"/>
    </source>
</evidence>
<feature type="transmembrane region" description="Helical" evidence="14">
    <location>
        <begin position="169"/>
        <end position="188"/>
    </location>
</feature>
<dbReference type="SMART" id="SM00388">
    <property type="entry name" value="HisKA"/>
    <property type="match status" value="1"/>
</dbReference>
<organism evidence="17 18">
    <name type="scientific">Pseudomonas putida</name>
    <name type="common">Arthrobacter siderocapsulatus</name>
    <dbReference type="NCBI Taxonomy" id="303"/>
    <lineage>
        <taxon>Bacteria</taxon>
        <taxon>Pseudomonadati</taxon>
        <taxon>Pseudomonadota</taxon>
        <taxon>Gammaproteobacteria</taxon>
        <taxon>Pseudomonadales</taxon>
        <taxon>Pseudomonadaceae</taxon>
        <taxon>Pseudomonas</taxon>
    </lineage>
</organism>
<keyword evidence="7 14" id="KW-0812">Transmembrane</keyword>
<dbReference type="Gene3D" id="3.30.565.10">
    <property type="entry name" value="Histidine kinase-like ATPase, C-terminal domain"/>
    <property type="match status" value="1"/>
</dbReference>
<dbReference type="PANTHER" id="PTHR45436">
    <property type="entry name" value="SENSOR HISTIDINE KINASE YKOH"/>
    <property type="match status" value="1"/>
</dbReference>
<dbReference type="GO" id="GO:0005886">
    <property type="term" value="C:plasma membrane"/>
    <property type="evidence" value="ECO:0007669"/>
    <property type="project" value="UniProtKB-SubCell"/>
</dbReference>
<keyword evidence="13 14" id="KW-0472">Membrane</keyword>
<comment type="catalytic activity">
    <reaction evidence="1 14">
        <text>ATP + protein L-histidine = ADP + protein N-phospho-L-histidine.</text>
        <dbReference type="EC" id="2.7.13.3"/>
    </reaction>
</comment>
<feature type="domain" description="Histidine kinase" evidence="15">
    <location>
        <begin position="250"/>
        <end position="463"/>
    </location>
</feature>
<feature type="domain" description="HAMP" evidence="16">
    <location>
        <begin position="189"/>
        <end position="242"/>
    </location>
</feature>
<dbReference type="Pfam" id="PF00672">
    <property type="entry name" value="HAMP"/>
    <property type="match status" value="1"/>
</dbReference>
<name>A0AAD0P9P6_PSEPU</name>
<dbReference type="InterPro" id="IPR005467">
    <property type="entry name" value="His_kinase_dom"/>
</dbReference>
<evidence type="ECO:0000256" key="8">
    <source>
        <dbReference type="ARBA" id="ARBA00022741"/>
    </source>
</evidence>
<keyword evidence="6 14" id="KW-0808">Transferase</keyword>
<dbReference type="CDD" id="cd00075">
    <property type="entry name" value="HATPase"/>
    <property type="match status" value="1"/>
</dbReference>
<sequence>MRRLSLTVRLAVLLATFSFVALALLGGALYVALGQQLALRDDGALLTRVEQIRTLLRDMDARALVRDKPQLFANMLGNTESLLVIRPVAGAPLLEVNPGRREVPQVTPLPAGDALGLDAVQRSTTADGTPFIYTAVLSEPPGGGAALEILSGRLLTERTRILREYRDNIILFSSVMAVLAAALAYLLARRGMSPLRRLARQTATIGVGTLSQRLQRDDAPAELDALIEQFNAMLARLERGFEQLKQVSADMAHDLRTPINNLLGQTEVGLGQVREPHYYQRLLGSHFEELQRLSRMIDNMLFLARAEHADHPIDRTGLELAQELGRLCDYFEDLACERDVRLAWHGEGSVWADAALLRRALANLLANAVRFAEPGSVIEVTAGEQGDEVLIRVRNRGQAIAPEHLESVFERFYRVDASRQHSSQSSGLGLSIVRSIMQLHQGRCWAESSEGATCFTLAFPRVSHDRPPSPRRSR</sequence>
<dbReference type="Pfam" id="PF00512">
    <property type="entry name" value="HisKA"/>
    <property type="match status" value="1"/>
</dbReference>
<dbReference type="Pfam" id="PF02518">
    <property type="entry name" value="HATPase_c"/>
    <property type="match status" value="1"/>
</dbReference>
<dbReference type="EMBL" id="CP030750">
    <property type="protein sequence ID" value="AXA23659.1"/>
    <property type="molecule type" value="Genomic_DNA"/>
</dbReference>
<dbReference type="PROSITE" id="PS50109">
    <property type="entry name" value="HIS_KIN"/>
    <property type="match status" value="1"/>
</dbReference>
<evidence type="ECO:0000256" key="7">
    <source>
        <dbReference type="ARBA" id="ARBA00022692"/>
    </source>
</evidence>
<evidence type="ECO:0000256" key="14">
    <source>
        <dbReference type="RuleBase" id="RU364088"/>
    </source>
</evidence>
<evidence type="ECO:0000256" key="6">
    <source>
        <dbReference type="ARBA" id="ARBA00022679"/>
    </source>
</evidence>
<dbReference type="SMART" id="SM00387">
    <property type="entry name" value="HATPase_c"/>
    <property type="match status" value="1"/>
</dbReference>
<dbReference type="InterPro" id="IPR003660">
    <property type="entry name" value="HAMP_dom"/>
</dbReference>
<dbReference type="PANTHER" id="PTHR45436:SF3">
    <property type="entry name" value="SENSOR HISTIDINE KINASE HPRS"/>
    <property type="match status" value="1"/>
</dbReference>
<evidence type="ECO:0000256" key="9">
    <source>
        <dbReference type="ARBA" id="ARBA00022777"/>
    </source>
</evidence>
<evidence type="ECO:0000259" key="15">
    <source>
        <dbReference type="PROSITE" id="PS50109"/>
    </source>
</evidence>
<evidence type="ECO:0000256" key="5">
    <source>
        <dbReference type="ARBA" id="ARBA00022553"/>
    </source>
</evidence>